<evidence type="ECO:0000259" key="8">
    <source>
        <dbReference type="PROSITE" id="PS50198"/>
    </source>
</evidence>
<proteinExistence type="predicted"/>
<dbReference type="OrthoDB" id="14196at2"/>
<dbReference type="InterPro" id="IPR046357">
    <property type="entry name" value="PPIase_dom_sf"/>
</dbReference>
<dbReference type="eggNOG" id="COG0760">
    <property type="taxonomic scope" value="Bacteria"/>
</dbReference>
<dbReference type="PROSITE" id="PS50198">
    <property type="entry name" value="PPIC_PPIASE_2"/>
    <property type="match status" value="1"/>
</dbReference>
<evidence type="ECO:0000313" key="10">
    <source>
        <dbReference type="Proteomes" id="UP000092714"/>
    </source>
</evidence>
<dbReference type="Proteomes" id="UP000092714">
    <property type="component" value="Unassembled WGS sequence"/>
</dbReference>
<dbReference type="GO" id="GO:0003755">
    <property type="term" value="F:peptidyl-prolyl cis-trans isomerase activity"/>
    <property type="evidence" value="ECO:0007669"/>
    <property type="project" value="UniProtKB-KW"/>
</dbReference>
<keyword evidence="3" id="KW-0732">Signal</keyword>
<feature type="domain" description="PpiC" evidence="8">
    <location>
        <begin position="196"/>
        <end position="287"/>
    </location>
</feature>
<dbReference type="Gene3D" id="3.10.50.40">
    <property type="match status" value="1"/>
</dbReference>
<dbReference type="NCBIfam" id="NF000809">
    <property type="entry name" value="PRK00059.1"/>
    <property type="match status" value="1"/>
</dbReference>
<evidence type="ECO:0000256" key="3">
    <source>
        <dbReference type="ARBA" id="ARBA00022729"/>
    </source>
</evidence>
<comment type="caution">
    <text evidence="9">The sequence shown here is derived from an EMBL/GenBank/DDBJ whole genome shotgun (WGS) entry which is preliminary data.</text>
</comment>
<evidence type="ECO:0000256" key="7">
    <source>
        <dbReference type="SAM" id="Phobius"/>
    </source>
</evidence>
<dbReference type="InterPro" id="IPR050245">
    <property type="entry name" value="PrsA_foldase"/>
</dbReference>
<keyword evidence="5 6" id="KW-0413">Isomerase</keyword>
<evidence type="ECO:0000256" key="2">
    <source>
        <dbReference type="ARBA" id="ARBA00013194"/>
    </source>
</evidence>
<keyword evidence="4 6" id="KW-0697">Rotamase</keyword>
<evidence type="ECO:0000256" key="6">
    <source>
        <dbReference type="PROSITE-ProRule" id="PRU00278"/>
    </source>
</evidence>
<reference evidence="9 10" key="1">
    <citation type="submission" date="2016-06" db="EMBL/GenBank/DDBJ databases">
        <authorList>
            <person name="Kjaerup R.B."/>
            <person name="Dalgaard T.S."/>
            <person name="Juul-Madsen H.R."/>
        </authorList>
    </citation>
    <scope>NUCLEOTIDE SEQUENCE [LARGE SCALE GENOMIC DNA]</scope>
    <source>
        <strain evidence="9 10">373-A1</strain>
    </source>
</reference>
<organism evidence="9 10">
    <name type="scientific">Clostridium paraputrificum</name>
    <dbReference type="NCBI Taxonomy" id="29363"/>
    <lineage>
        <taxon>Bacteria</taxon>
        <taxon>Bacillati</taxon>
        <taxon>Bacillota</taxon>
        <taxon>Clostridia</taxon>
        <taxon>Eubacteriales</taxon>
        <taxon>Clostridiaceae</taxon>
        <taxon>Clostridium</taxon>
    </lineage>
</organism>
<keyword evidence="10" id="KW-1185">Reference proteome</keyword>
<dbReference type="RefSeq" id="WP_027098510.1">
    <property type="nucleotide sequence ID" value="NZ_CABHIH010000004.1"/>
</dbReference>
<keyword evidence="7" id="KW-1133">Transmembrane helix</keyword>
<dbReference type="GeneID" id="42776335"/>
<dbReference type="InterPro" id="IPR000297">
    <property type="entry name" value="PPIase_PpiC"/>
</dbReference>
<dbReference type="AlphaFoldDB" id="A0A174HDI6"/>
<dbReference type="SUPFAM" id="SSF54534">
    <property type="entry name" value="FKBP-like"/>
    <property type="match status" value="1"/>
</dbReference>
<protein>
    <recommendedName>
        <fullName evidence="2">peptidylprolyl isomerase</fullName>
        <ecNumber evidence="2">5.2.1.8</ecNumber>
    </recommendedName>
</protein>
<evidence type="ECO:0000256" key="4">
    <source>
        <dbReference type="ARBA" id="ARBA00023110"/>
    </source>
</evidence>
<sequence length="337" mass="38659">MNKIKRYVTMAVAGIMMFSLAGCNMIERTPESKRKVVLAKVNNEKITRGDLDDSMKSTLEYLKTQYGEDFETNEDIKEDLKSAREEELDFMVLRALLVQYGKDNNLLMTDEEAKKKLDEQIQALIKVAGSKEAYEKEIKSSYGMTVEEYEAFLKEIVIASDVNDKLREEVSKDVTVSDEEISEYYEKNKASKYTTKAGADTYNILLDSEEKAKEVRAQIKNLDDFKKQADTYNTDSTKGKGGYLGWVEYENSGMVEEFDAAFKKLKNGEISQPVKSKFGWHLITVANVQGEEKVKTLEEVKKEVSEAIKSEKVTEAYNKKIEELKKEYNVKTYTDRF</sequence>
<accession>A0A174HDI6</accession>
<dbReference type="InterPro" id="IPR027304">
    <property type="entry name" value="Trigger_fact/SurA_dom_sf"/>
</dbReference>
<dbReference type="PROSITE" id="PS51257">
    <property type="entry name" value="PROKAR_LIPOPROTEIN"/>
    <property type="match status" value="1"/>
</dbReference>
<evidence type="ECO:0000313" key="9">
    <source>
        <dbReference type="EMBL" id="OBY10255.1"/>
    </source>
</evidence>
<dbReference type="SUPFAM" id="SSF109998">
    <property type="entry name" value="Triger factor/SurA peptide-binding domain-like"/>
    <property type="match status" value="1"/>
</dbReference>
<dbReference type="PANTHER" id="PTHR47245">
    <property type="entry name" value="PEPTIDYLPROLYL ISOMERASE"/>
    <property type="match status" value="1"/>
</dbReference>
<dbReference type="Pfam" id="PF13624">
    <property type="entry name" value="SurA_N_3"/>
    <property type="match status" value="1"/>
</dbReference>
<keyword evidence="7" id="KW-0812">Transmembrane</keyword>
<dbReference type="EC" id="5.2.1.8" evidence="2"/>
<evidence type="ECO:0000256" key="1">
    <source>
        <dbReference type="ARBA" id="ARBA00000971"/>
    </source>
</evidence>
<feature type="transmembrane region" description="Helical" evidence="7">
    <location>
        <begin position="6"/>
        <end position="26"/>
    </location>
</feature>
<dbReference type="EMBL" id="MAPZ01000024">
    <property type="protein sequence ID" value="OBY10255.1"/>
    <property type="molecule type" value="Genomic_DNA"/>
</dbReference>
<dbReference type="Gene3D" id="1.10.4030.10">
    <property type="entry name" value="Porin chaperone SurA, peptide-binding domain"/>
    <property type="match status" value="1"/>
</dbReference>
<comment type="catalytic activity">
    <reaction evidence="1">
        <text>[protein]-peptidylproline (omega=180) = [protein]-peptidylproline (omega=0)</text>
        <dbReference type="Rhea" id="RHEA:16237"/>
        <dbReference type="Rhea" id="RHEA-COMP:10747"/>
        <dbReference type="Rhea" id="RHEA-COMP:10748"/>
        <dbReference type="ChEBI" id="CHEBI:83833"/>
        <dbReference type="ChEBI" id="CHEBI:83834"/>
        <dbReference type="EC" id="5.2.1.8"/>
    </reaction>
</comment>
<keyword evidence="7" id="KW-0472">Membrane</keyword>
<name>A0A174HDI6_9CLOT</name>
<dbReference type="Pfam" id="PF13145">
    <property type="entry name" value="Rotamase_2"/>
    <property type="match status" value="1"/>
</dbReference>
<gene>
    <name evidence="9" type="ORF">CP373A1_12190</name>
</gene>
<dbReference type="PANTHER" id="PTHR47245:SF1">
    <property type="entry name" value="FOLDASE PROTEIN PRSA"/>
    <property type="match status" value="1"/>
</dbReference>
<evidence type="ECO:0000256" key="5">
    <source>
        <dbReference type="ARBA" id="ARBA00023235"/>
    </source>
</evidence>